<feature type="compositionally biased region" description="Low complexity" evidence="1">
    <location>
        <begin position="47"/>
        <end position="66"/>
    </location>
</feature>
<dbReference type="Proteomes" id="UP000708208">
    <property type="component" value="Unassembled WGS sequence"/>
</dbReference>
<proteinExistence type="predicted"/>
<feature type="region of interest" description="Disordered" evidence="1">
    <location>
        <begin position="1"/>
        <end position="80"/>
    </location>
</feature>
<evidence type="ECO:0000313" key="2">
    <source>
        <dbReference type="EMBL" id="CAG7822855.1"/>
    </source>
</evidence>
<sequence length="158" mass="16670">MKGKREKREAGVAALIPSTQEHLSYVESKPKAPSSPLAIPSSNPTVSAGSTFSSSSPLGTNSNPLSTPAHSHLSNATQQCMPAAAPIPTGKKREDRTLGFGNPGSSWNLCEGGIIRNSVFFGGSECFVITNALLFSSCKSTGHRYWAFVSKSFGCNFD</sequence>
<evidence type="ECO:0000313" key="3">
    <source>
        <dbReference type="Proteomes" id="UP000708208"/>
    </source>
</evidence>
<accession>A0A8J2PUP7</accession>
<comment type="caution">
    <text evidence="2">The sequence shown here is derived from an EMBL/GenBank/DDBJ whole genome shotgun (WGS) entry which is preliminary data.</text>
</comment>
<evidence type="ECO:0000256" key="1">
    <source>
        <dbReference type="SAM" id="MobiDB-lite"/>
    </source>
</evidence>
<feature type="compositionally biased region" description="Polar residues" evidence="1">
    <location>
        <begin position="68"/>
        <end position="80"/>
    </location>
</feature>
<dbReference type="EMBL" id="CAJVCH010527687">
    <property type="protein sequence ID" value="CAG7822855.1"/>
    <property type="molecule type" value="Genomic_DNA"/>
</dbReference>
<dbReference type="AlphaFoldDB" id="A0A8J2PUP7"/>
<protein>
    <submittedName>
        <fullName evidence="2">Uncharacterized protein</fullName>
    </submittedName>
</protein>
<feature type="compositionally biased region" description="Basic and acidic residues" evidence="1">
    <location>
        <begin position="1"/>
        <end position="10"/>
    </location>
</feature>
<keyword evidence="3" id="KW-1185">Reference proteome</keyword>
<gene>
    <name evidence="2" type="ORF">AFUS01_LOCUS33105</name>
</gene>
<name>A0A8J2PUP7_9HEXA</name>
<reference evidence="2" key="1">
    <citation type="submission" date="2021-06" db="EMBL/GenBank/DDBJ databases">
        <authorList>
            <person name="Hodson N. C."/>
            <person name="Mongue J. A."/>
            <person name="Jaron S. K."/>
        </authorList>
    </citation>
    <scope>NUCLEOTIDE SEQUENCE</scope>
</reference>
<organism evidence="2 3">
    <name type="scientific">Allacma fusca</name>
    <dbReference type="NCBI Taxonomy" id="39272"/>
    <lineage>
        <taxon>Eukaryota</taxon>
        <taxon>Metazoa</taxon>
        <taxon>Ecdysozoa</taxon>
        <taxon>Arthropoda</taxon>
        <taxon>Hexapoda</taxon>
        <taxon>Collembola</taxon>
        <taxon>Symphypleona</taxon>
        <taxon>Sminthuridae</taxon>
        <taxon>Allacma</taxon>
    </lineage>
</organism>